<dbReference type="RefSeq" id="WP_078715683.1">
    <property type="nucleotide sequence ID" value="NZ_FUYC01000001.1"/>
</dbReference>
<keyword evidence="2" id="KW-1185">Reference proteome</keyword>
<evidence type="ECO:0000313" key="2">
    <source>
        <dbReference type="Proteomes" id="UP000190027"/>
    </source>
</evidence>
<name>A0A1T4W295_9BACT</name>
<dbReference type="InterPro" id="IPR004322">
    <property type="entry name" value="Plasmid_replicase_bac"/>
</dbReference>
<protein>
    <submittedName>
        <fullName evidence="1">Replicase family protein</fullName>
    </submittedName>
</protein>
<dbReference type="STRING" id="1121449.SAMN02745704_00090"/>
<sequence length="349" mass="41477">MKHDGPEVRFYNHLSPRPRATDDKKNRWYIYSKDQALQYQFIQLPGQKRKYICLDLDYEMAGSRWMDEVMLEPTIVIINPKNTHAKYLFELKRPVYFPLADGRKANWISQKAIRFFNNVRRGMDVVLDGDHGYTGNAINNPFHDHWKVHWCDVQYDLQELSEFIPYVHKEYVQVDDEVYEGREKTMFHHCRKLLYPKVKNYSDFDSWKTAVEKVVLDYYHNVAKQMEGDHELTISEAYCVINSITKWTWNKKDDPNFKQHMYNRGVMNLGSIGYDLPDDELEKERKHRLSLGAHYVNQKRTNQTRQKILDAIETMKANGEKVTRKKICNVTGLGQSTLNRYKSIINNHK</sequence>
<accession>A0A1T4W295</accession>
<proteinExistence type="predicted"/>
<dbReference type="Gene3D" id="1.10.340.50">
    <property type="match status" value="1"/>
</dbReference>
<evidence type="ECO:0000313" key="1">
    <source>
        <dbReference type="EMBL" id="SKA71178.1"/>
    </source>
</evidence>
<dbReference type="AlphaFoldDB" id="A0A1T4W295"/>
<gene>
    <name evidence="1" type="ORF">SAMN02745704_00090</name>
</gene>
<dbReference type="Proteomes" id="UP000190027">
    <property type="component" value="Unassembled WGS sequence"/>
</dbReference>
<dbReference type="Pfam" id="PF03090">
    <property type="entry name" value="Replicase"/>
    <property type="match status" value="1"/>
</dbReference>
<reference evidence="1 2" key="1">
    <citation type="submission" date="2017-02" db="EMBL/GenBank/DDBJ databases">
        <authorList>
            <person name="Peterson S.W."/>
        </authorList>
    </citation>
    <scope>NUCLEOTIDE SEQUENCE [LARGE SCALE GENOMIC DNA]</scope>
    <source>
        <strain evidence="1 2">DSM 16080</strain>
    </source>
</reference>
<dbReference type="EMBL" id="FUYC01000001">
    <property type="protein sequence ID" value="SKA71178.1"/>
    <property type="molecule type" value="Genomic_DNA"/>
</dbReference>
<organism evidence="1 2">
    <name type="scientific">Paucidesulfovibrio gracilis DSM 16080</name>
    <dbReference type="NCBI Taxonomy" id="1121449"/>
    <lineage>
        <taxon>Bacteria</taxon>
        <taxon>Pseudomonadati</taxon>
        <taxon>Thermodesulfobacteriota</taxon>
        <taxon>Desulfovibrionia</taxon>
        <taxon>Desulfovibrionales</taxon>
        <taxon>Desulfovibrionaceae</taxon>
        <taxon>Paucidesulfovibrio</taxon>
    </lineage>
</organism>
<dbReference type="OrthoDB" id="5445431at2"/>